<accession>A0AAN8EZU5</accession>
<dbReference type="Proteomes" id="UP001331761">
    <property type="component" value="Unassembled WGS sequence"/>
</dbReference>
<proteinExistence type="predicted"/>
<dbReference type="EMBL" id="WIXE01020186">
    <property type="protein sequence ID" value="KAK5969397.1"/>
    <property type="molecule type" value="Genomic_DNA"/>
</dbReference>
<comment type="caution">
    <text evidence="1">The sequence shown here is derived from an EMBL/GenBank/DDBJ whole genome shotgun (WGS) entry which is preliminary data.</text>
</comment>
<name>A0AAN8EZU5_TRICO</name>
<evidence type="ECO:0000313" key="2">
    <source>
        <dbReference type="Proteomes" id="UP001331761"/>
    </source>
</evidence>
<protein>
    <submittedName>
        <fullName evidence="1">Uncharacterized protein</fullName>
    </submittedName>
</protein>
<keyword evidence="2" id="KW-1185">Reference proteome</keyword>
<reference evidence="1 2" key="1">
    <citation type="submission" date="2019-10" db="EMBL/GenBank/DDBJ databases">
        <title>Assembly and Annotation for the nematode Trichostrongylus colubriformis.</title>
        <authorList>
            <person name="Martin J."/>
        </authorList>
    </citation>
    <scope>NUCLEOTIDE SEQUENCE [LARGE SCALE GENOMIC DNA]</scope>
    <source>
        <strain evidence="1">G859</strain>
        <tissue evidence="1">Whole worm</tissue>
    </source>
</reference>
<evidence type="ECO:0000313" key="1">
    <source>
        <dbReference type="EMBL" id="KAK5969397.1"/>
    </source>
</evidence>
<sequence>MLSSRALSSLLRSCKYLQCSKSISLSNAVSNSVFVRSASTKRVEFVCGDEKHVGTAKLGDTLLDVVVNNDLPLDGYGACEG</sequence>
<organism evidence="1 2">
    <name type="scientific">Trichostrongylus colubriformis</name>
    <name type="common">Black scour worm</name>
    <dbReference type="NCBI Taxonomy" id="6319"/>
    <lineage>
        <taxon>Eukaryota</taxon>
        <taxon>Metazoa</taxon>
        <taxon>Ecdysozoa</taxon>
        <taxon>Nematoda</taxon>
        <taxon>Chromadorea</taxon>
        <taxon>Rhabditida</taxon>
        <taxon>Rhabditina</taxon>
        <taxon>Rhabditomorpha</taxon>
        <taxon>Strongyloidea</taxon>
        <taxon>Trichostrongylidae</taxon>
        <taxon>Trichostrongylus</taxon>
    </lineage>
</organism>
<gene>
    <name evidence="1" type="ORF">GCK32_022057</name>
</gene>
<dbReference type="InterPro" id="IPR012675">
    <property type="entry name" value="Beta-grasp_dom_sf"/>
</dbReference>
<dbReference type="AlphaFoldDB" id="A0AAN8EZU5"/>
<dbReference type="Gene3D" id="3.10.20.30">
    <property type="match status" value="1"/>
</dbReference>